<evidence type="ECO:0000259" key="4">
    <source>
        <dbReference type="PROSITE" id="PS51755"/>
    </source>
</evidence>
<dbReference type="InterPro" id="IPR016032">
    <property type="entry name" value="Sig_transdc_resp-reg_C-effctor"/>
</dbReference>
<dbReference type="SMART" id="SM00862">
    <property type="entry name" value="Trans_reg_C"/>
    <property type="match status" value="1"/>
</dbReference>
<dbReference type="InterPro" id="IPR005158">
    <property type="entry name" value="BTAD"/>
</dbReference>
<organism evidence="5 6">
    <name type="scientific">Geodermatophilus aquaeductus</name>
    <dbReference type="NCBI Taxonomy" id="1564161"/>
    <lineage>
        <taxon>Bacteria</taxon>
        <taxon>Bacillati</taxon>
        <taxon>Actinomycetota</taxon>
        <taxon>Actinomycetes</taxon>
        <taxon>Geodermatophilales</taxon>
        <taxon>Geodermatophilaceae</taxon>
        <taxon>Geodermatophilus</taxon>
    </lineage>
</organism>
<evidence type="ECO:0000256" key="3">
    <source>
        <dbReference type="PROSITE-ProRule" id="PRU01091"/>
    </source>
</evidence>
<dbReference type="InterPro" id="IPR036388">
    <property type="entry name" value="WH-like_DNA-bd_sf"/>
</dbReference>
<dbReference type="Pfam" id="PF03704">
    <property type="entry name" value="BTAD"/>
    <property type="match status" value="1"/>
</dbReference>
<dbReference type="SUPFAM" id="SSF52540">
    <property type="entry name" value="P-loop containing nucleoside triphosphate hydrolases"/>
    <property type="match status" value="1"/>
</dbReference>
<dbReference type="CDD" id="cd15831">
    <property type="entry name" value="BTAD"/>
    <property type="match status" value="1"/>
</dbReference>
<dbReference type="SMART" id="SM01043">
    <property type="entry name" value="BTAD"/>
    <property type="match status" value="1"/>
</dbReference>
<evidence type="ECO:0000313" key="5">
    <source>
        <dbReference type="EMBL" id="SMO99490.1"/>
    </source>
</evidence>
<dbReference type="PANTHER" id="PTHR47691:SF3">
    <property type="entry name" value="HTH-TYPE TRANSCRIPTIONAL REGULATOR RV0890C-RELATED"/>
    <property type="match status" value="1"/>
</dbReference>
<keyword evidence="2 3" id="KW-0238">DNA-binding</keyword>
<gene>
    <name evidence="5" type="ORF">SAMN06273567_1178</name>
</gene>
<feature type="DNA-binding region" description="OmpR/PhoB-type" evidence="3">
    <location>
        <begin position="1"/>
        <end position="90"/>
    </location>
</feature>
<sequence length="970" mass="103192">MFRVLGPLEVDVDGERLTLPGTRLPALLVALLLQPNTTVPAHRLVDLLWDEEPPADPANALHQVVRRLRAALGPLGSAVETRPPGYRLAVGRDSVDADAFERACRDARATGADDPAAALEQLEHALALWRGPAYGAFAETFARAPSQRLEELRVTALEERTALLHATGAASDALAAARELAETAPLRPRPVELLMRALSADGRAAEALDVYRRHREVLADELGLDPPAPLQALHQQILRDAVPPPRPAAGSERRAPMPARTLPWRAGPLRGRAADLELLTGCLAEQRLVTVAGPGGVGKTRLVLEAAHLLAGAGTDVWWVDLSTSPPDRLADTLGDVTGTDRAPGPDPVAALGAGMSALAGVLCLDNAETVLAELAPLVETLLAAVPRLTVLVTSRERLQAALEHVHLLAPLPVPAGSGRDNPAVQLFIERAPGMEPAAVSDDEIEIIVATCRRLDGLPLAIEIGAARAPTVGLRGFAVRLEQGLDLLKGGRRSAAARHRSVRAVVDWSHGLLTTEEACLFARLAVFPAAFTAERAEAVCAGGGLPSASIAPLLVRLCEQSLVQAREGRFWMLQTLRTYADERLDGDERQVVRARHAADTARRLAALSADLWTPREPEAAAALGDLVPDLHAAWGWAAGHDRPLAVALAGDVHDYAYFRQRPDLLAWGLTVAGWDVVHPRLPDALATAAAGAWAAGRLREAEELTERGIAAAGGPDAPAAARALDQHATLAMFAGRTEEAAARYRQAADLYRRAGEDISALTIELSVCQVLSYDGGEDEAAARVAELEDAVRRSGNLTALAWWHYVRGEAVLRADPGGALASYEASAELAAGADNRLLLMLARSAGSIVLGEDQLPAVAMAELGRLLDQWQDLGNEATAWWVLLSLAVHLTGTGHDRDAALLAGAVLAHRDQQPALVREQRRLDEAMAQVQNRLGRATMDTALAEGARLSIDEAREFARELIRVTTAPAS</sequence>
<accession>A0A521FVA0</accession>
<dbReference type="RefSeq" id="WP_142461050.1">
    <property type="nucleotide sequence ID" value="NZ_FXTJ01000017.1"/>
</dbReference>
<dbReference type="PROSITE" id="PS51755">
    <property type="entry name" value="OMPR_PHOB"/>
    <property type="match status" value="1"/>
</dbReference>
<dbReference type="Gene3D" id="1.10.10.10">
    <property type="entry name" value="Winged helix-like DNA-binding domain superfamily/Winged helix DNA-binding domain"/>
    <property type="match status" value="1"/>
</dbReference>
<proteinExistence type="inferred from homology"/>
<protein>
    <submittedName>
        <fullName evidence="5">Predicted ATPase</fullName>
    </submittedName>
</protein>
<dbReference type="InterPro" id="IPR001867">
    <property type="entry name" value="OmpR/PhoB-type_DNA-bd"/>
</dbReference>
<dbReference type="InterPro" id="IPR011990">
    <property type="entry name" value="TPR-like_helical_dom_sf"/>
</dbReference>
<dbReference type="GO" id="GO:0006355">
    <property type="term" value="P:regulation of DNA-templated transcription"/>
    <property type="evidence" value="ECO:0007669"/>
    <property type="project" value="InterPro"/>
</dbReference>
<dbReference type="PANTHER" id="PTHR47691">
    <property type="entry name" value="REGULATOR-RELATED"/>
    <property type="match status" value="1"/>
</dbReference>
<dbReference type="Pfam" id="PF00486">
    <property type="entry name" value="Trans_reg_C"/>
    <property type="match status" value="1"/>
</dbReference>
<dbReference type="SUPFAM" id="SSF46894">
    <property type="entry name" value="C-terminal effector domain of the bipartite response regulators"/>
    <property type="match status" value="1"/>
</dbReference>
<dbReference type="GO" id="GO:0000160">
    <property type="term" value="P:phosphorelay signal transduction system"/>
    <property type="evidence" value="ECO:0007669"/>
    <property type="project" value="InterPro"/>
</dbReference>
<evidence type="ECO:0000256" key="1">
    <source>
        <dbReference type="ARBA" id="ARBA00005820"/>
    </source>
</evidence>
<dbReference type="SUPFAM" id="SSF48452">
    <property type="entry name" value="TPR-like"/>
    <property type="match status" value="2"/>
</dbReference>
<dbReference type="EMBL" id="FXTJ01000017">
    <property type="protein sequence ID" value="SMO99490.1"/>
    <property type="molecule type" value="Genomic_DNA"/>
</dbReference>
<comment type="similarity">
    <text evidence="1">Belongs to the AfsR/DnrI/RedD regulatory family.</text>
</comment>
<keyword evidence="6" id="KW-1185">Reference proteome</keyword>
<evidence type="ECO:0000256" key="2">
    <source>
        <dbReference type="ARBA" id="ARBA00023125"/>
    </source>
</evidence>
<evidence type="ECO:0000313" key="6">
    <source>
        <dbReference type="Proteomes" id="UP000317484"/>
    </source>
</evidence>
<dbReference type="InterPro" id="IPR027417">
    <property type="entry name" value="P-loop_NTPase"/>
</dbReference>
<reference evidence="5 6" key="1">
    <citation type="submission" date="2017-05" db="EMBL/GenBank/DDBJ databases">
        <authorList>
            <person name="Varghese N."/>
            <person name="Submissions S."/>
        </authorList>
    </citation>
    <scope>NUCLEOTIDE SEQUENCE [LARGE SCALE GENOMIC DNA]</scope>
    <source>
        <strain evidence="5 6">DSM 46834</strain>
    </source>
</reference>
<name>A0A521FVA0_9ACTN</name>
<dbReference type="AlphaFoldDB" id="A0A521FVA0"/>
<dbReference type="Gene3D" id="3.40.50.300">
    <property type="entry name" value="P-loop containing nucleotide triphosphate hydrolases"/>
    <property type="match status" value="1"/>
</dbReference>
<dbReference type="Gene3D" id="1.25.40.10">
    <property type="entry name" value="Tetratricopeptide repeat domain"/>
    <property type="match status" value="2"/>
</dbReference>
<dbReference type="GO" id="GO:0003677">
    <property type="term" value="F:DNA binding"/>
    <property type="evidence" value="ECO:0007669"/>
    <property type="project" value="UniProtKB-UniRule"/>
</dbReference>
<feature type="domain" description="OmpR/PhoB-type" evidence="4">
    <location>
        <begin position="1"/>
        <end position="90"/>
    </location>
</feature>
<dbReference type="Proteomes" id="UP000317484">
    <property type="component" value="Unassembled WGS sequence"/>
</dbReference>